<feature type="region of interest" description="Disordered" evidence="1">
    <location>
        <begin position="1"/>
        <end position="44"/>
    </location>
</feature>
<gene>
    <name evidence="3" type="primary">LOC109466020</name>
</gene>
<dbReference type="GeneID" id="109466020"/>
<organism evidence="2 3">
    <name type="scientific">Branchiostoma belcheri</name>
    <name type="common">Amphioxus</name>
    <dbReference type="NCBI Taxonomy" id="7741"/>
    <lineage>
        <taxon>Eukaryota</taxon>
        <taxon>Metazoa</taxon>
        <taxon>Chordata</taxon>
        <taxon>Cephalochordata</taxon>
        <taxon>Leptocardii</taxon>
        <taxon>Amphioxiformes</taxon>
        <taxon>Branchiostomatidae</taxon>
        <taxon>Branchiostoma</taxon>
    </lineage>
</organism>
<evidence type="ECO:0000313" key="2">
    <source>
        <dbReference type="Proteomes" id="UP000515135"/>
    </source>
</evidence>
<dbReference type="KEGG" id="bbel:109466020"/>
<sequence length="301" mass="33718">MIKAKQAQEQSEVPPASNKYRTFHPPKDSDHGDPSDHGDHNHRPEADFLLAPEATVHGPFEENACINLPKLPSRKAGGSTRHSMQPTRCGFPHFQEVEPLPILTNGMPYPFKVVQEYTGGGKKVLRYDLSDVVRTRKIPTSRLVPHPFSWSSWDLGSSPSFSPSSGSSGGGGTSDLDGNSVNFPRLRYTKGTDVMHMHETFGIDGRGNVIWHADRRDPAKSLVMQRMFRRKPNFGALTSNKGKFTGDSLQKTSFSNGINGRPYRTTEQHQRYFQQIARSLHERKQHTAHQNLAFNSVENDT</sequence>
<evidence type="ECO:0000256" key="1">
    <source>
        <dbReference type="SAM" id="MobiDB-lite"/>
    </source>
</evidence>
<evidence type="ECO:0000313" key="3">
    <source>
        <dbReference type="RefSeq" id="XP_019619103.1"/>
    </source>
</evidence>
<name>A0A6P4Y3W7_BRABE</name>
<dbReference type="OrthoDB" id="10041122at2759"/>
<dbReference type="RefSeq" id="XP_019619103.1">
    <property type="nucleotide sequence ID" value="XM_019763544.1"/>
</dbReference>
<feature type="compositionally biased region" description="Low complexity" evidence="1">
    <location>
        <begin position="155"/>
        <end position="166"/>
    </location>
</feature>
<keyword evidence="2" id="KW-1185">Reference proteome</keyword>
<accession>A0A6P4Y3W7</accession>
<proteinExistence type="predicted"/>
<dbReference type="Proteomes" id="UP000515135">
    <property type="component" value="Unplaced"/>
</dbReference>
<reference evidence="3" key="1">
    <citation type="submission" date="2025-08" db="UniProtKB">
        <authorList>
            <consortium name="RefSeq"/>
        </authorList>
    </citation>
    <scope>IDENTIFICATION</scope>
    <source>
        <tissue evidence="3">Gonad</tissue>
    </source>
</reference>
<feature type="region of interest" description="Disordered" evidence="1">
    <location>
        <begin position="155"/>
        <end position="181"/>
    </location>
</feature>
<protein>
    <submittedName>
        <fullName evidence="3">Uncharacterized protein LOC109466020</fullName>
    </submittedName>
</protein>
<feature type="compositionally biased region" description="Basic and acidic residues" evidence="1">
    <location>
        <begin position="25"/>
        <end position="44"/>
    </location>
</feature>
<dbReference type="AlphaFoldDB" id="A0A6P4Y3W7"/>